<dbReference type="GO" id="GO:0005096">
    <property type="term" value="F:GTPase activator activity"/>
    <property type="evidence" value="ECO:0007669"/>
    <property type="project" value="UniProtKB-KW"/>
</dbReference>
<keyword evidence="1" id="KW-0343">GTPase activation</keyword>
<dbReference type="FunFam" id="1.10.472.80:FF:000060">
    <property type="entry name" value="TBC domain protein, putative"/>
    <property type="match status" value="1"/>
</dbReference>
<dbReference type="EMBL" id="JAUKUD010000002">
    <property type="protein sequence ID" value="KAK0750998.1"/>
    <property type="molecule type" value="Genomic_DNA"/>
</dbReference>
<accession>A0AA40F4B0</accession>
<dbReference type="SUPFAM" id="SSF47923">
    <property type="entry name" value="Ypt/Rab-GAP domain of gyp1p"/>
    <property type="match status" value="1"/>
</dbReference>
<evidence type="ECO:0000256" key="1">
    <source>
        <dbReference type="ARBA" id="ARBA00022468"/>
    </source>
</evidence>
<reference evidence="3" key="1">
    <citation type="submission" date="2023-06" db="EMBL/GenBank/DDBJ databases">
        <title>Genome-scale phylogeny and comparative genomics of the fungal order Sordariales.</title>
        <authorList>
            <consortium name="Lawrence Berkeley National Laboratory"/>
            <person name="Hensen N."/>
            <person name="Bonometti L."/>
            <person name="Westerberg I."/>
            <person name="Brannstrom I.O."/>
            <person name="Guillou S."/>
            <person name="Cros-Aarteil S."/>
            <person name="Calhoun S."/>
            <person name="Haridas S."/>
            <person name="Kuo A."/>
            <person name="Mondo S."/>
            <person name="Pangilinan J."/>
            <person name="Riley R."/>
            <person name="LaButti K."/>
            <person name="Andreopoulos B."/>
            <person name="Lipzen A."/>
            <person name="Chen C."/>
            <person name="Yanf M."/>
            <person name="Daum C."/>
            <person name="Ng V."/>
            <person name="Clum A."/>
            <person name="Steindorff A."/>
            <person name="Ohm R."/>
            <person name="Martin F."/>
            <person name="Silar P."/>
            <person name="Natvig D."/>
            <person name="Lalanne C."/>
            <person name="Gautier V."/>
            <person name="Ament-velasquez S.L."/>
            <person name="Kruys A."/>
            <person name="Hutchinson M.I."/>
            <person name="Powell A.J."/>
            <person name="Barry K."/>
            <person name="Miller A.N."/>
            <person name="Grigoriev I.V."/>
            <person name="Debuchy R."/>
            <person name="Gladieux P."/>
            <person name="Thoren M.H."/>
            <person name="Johannesson H."/>
        </authorList>
    </citation>
    <scope>NUCLEOTIDE SEQUENCE</scope>
    <source>
        <strain evidence="3">SMH3187-1</strain>
    </source>
</reference>
<feature type="domain" description="Rab-GAP TBC" evidence="2">
    <location>
        <begin position="11"/>
        <end position="86"/>
    </location>
</feature>
<dbReference type="Pfam" id="PF00566">
    <property type="entry name" value="RabGAP-TBC"/>
    <property type="match status" value="1"/>
</dbReference>
<proteinExistence type="predicted"/>
<keyword evidence="4" id="KW-1185">Reference proteome</keyword>
<dbReference type="AlphaFoldDB" id="A0AA40F4B0"/>
<evidence type="ECO:0000259" key="2">
    <source>
        <dbReference type="Pfam" id="PF00566"/>
    </source>
</evidence>
<dbReference type="PANTHER" id="PTHR20913:SF7">
    <property type="entry name" value="RE60063P"/>
    <property type="match status" value="1"/>
</dbReference>
<sequence>MLPTLAPAVSQLRLLPDILRAADPQLWRHLSSTEPFFALSGTLTMYAHDITTLGDISRLFDVLLAREPVFSVYMFAAIVRSRRAELFETPRDEPEMLHSILCKLPRPLDLEALIAAARALHAAYPPERLAAWRGISRASVLRTASDAAACAAQTMEDGEVFFWRQVAELRWLERYDKARKLLWRYRYSVRNAGLAVLIGLAAVLLRRYPWVWQNTVSVLRRWLR</sequence>
<dbReference type="InterPro" id="IPR035969">
    <property type="entry name" value="Rab-GAP_TBC_sf"/>
</dbReference>
<dbReference type="Gene3D" id="1.10.472.80">
    <property type="entry name" value="Ypt/Rab-GAP domain of gyp1p, domain 3"/>
    <property type="match status" value="1"/>
</dbReference>
<comment type="caution">
    <text evidence="3">The sequence shown here is derived from an EMBL/GenBank/DDBJ whole genome shotgun (WGS) entry which is preliminary data.</text>
</comment>
<protein>
    <recommendedName>
        <fullName evidence="2">Rab-GAP TBC domain-containing protein</fullName>
    </recommendedName>
</protein>
<evidence type="ECO:0000313" key="3">
    <source>
        <dbReference type="EMBL" id="KAK0750998.1"/>
    </source>
</evidence>
<gene>
    <name evidence="3" type="ORF">B0T18DRAFT_401515</name>
</gene>
<dbReference type="GO" id="GO:0006888">
    <property type="term" value="P:endoplasmic reticulum to Golgi vesicle-mediated transport"/>
    <property type="evidence" value="ECO:0007669"/>
    <property type="project" value="TreeGrafter"/>
</dbReference>
<dbReference type="Proteomes" id="UP001172155">
    <property type="component" value="Unassembled WGS sequence"/>
</dbReference>
<dbReference type="InterPro" id="IPR045913">
    <property type="entry name" value="TBC20/Gyp8-like"/>
</dbReference>
<organism evidence="3 4">
    <name type="scientific">Schizothecium vesticola</name>
    <dbReference type="NCBI Taxonomy" id="314040"/>
    <lineage>
        <taxon>Eukaryota</taxon>
        <taxon>Fungi</taxon>
        <taxon>Dikarya</taxon>
        <taxon>Ascomycota</taxon>
        <taxon>Pezizomycotina</taxon>
        <taxon>Sordariomycetes</taxon>
        <taxon>Sordariomycetidae</taxon>
        <taxon>Sordariales</taxon>
        <taxon>Schizotheciaceae</taxon>
        <taxon>Schizothecium</taxon>
    </lineage>
</organism>
<dbReference type="GO" id="GO:0005789">
    <property type="term" value="C:endoplasmic reticulum membrane"/>
    <property type="evidence" value="ECO:0007669"/>
    <property type="project" value="TreeGrafter"/>
</dbReference>
<dbReference type="PANTHER" id="PTHR20913">
    <property type="entry name" value="TBC1 DOMAIN FAMILY MEMBER 20/GTPASE"/>
    <property type="match status" value="1"/>
</dbReference>
<dbReference type="InterPro" id="IPR000195">
    <property type="entry name" value="Rab-GAP-TBC_dom"/>
</dbReference>
<evidence type="ECO:0000313" key="4">
    <source>
        <dbReference type="Proteomes" id="UP001172155"/>
    </source>
</evidence>
<name>A0AA40F4B0_9PEZI</name>